<keyword evidence="2 4" id="KW-0863">Zinc-finger</keyword>
<dbReference type="InterPro" id="IPR013083">
    <property type="entry name" value="Znf_RING/FYVE/PHD"/>
</dbReference>
<evidence type="ECO:0000256" key="5">
    <source>
        <dbReference type="SAM" id="Phobius"/>
    </source>
</evidence>
<keyword evidence="5" id="KW-0812">Transmembrane</keyword>
<comment type="caution">
    <text evidence="7">The sequence shown here is derived from an EMBL/GenBank/DDBJ whole genome shotgun (WGS) entry which is preliminary data.</text>
</comment>
<dbReference type="GO" id="GO:0008270">
    <property type="term" value="F:zinc ion binding"/>
    <property type="evidence" value="ECO:0007669"/>
    <property type="project" value="UniProtKB-KW"/>
</dbReference>
<keyword evidence="3" id="KW-0862">Zinc</keyword>
<dbReference type="OrthoDB" id="2149563at2759"/>
<name>A0A507FPS5_9FUNG</name>
<gene>
    <name evidence="7" type="ORF">CcCBS67573_g01713</name>
</gene>
<dbReference type="SMART" id="SM00184">
    <property type="entry name" value="RING"/>
    <property type="match status" value="1"/>
</dbReference>
<evidence type="ECO:0000313" key="7">
    <source>
        <dbReference type="EMBL" id="TPX77037.1"/>
    </source>
</evidence>
<dbReference type="InterPro" id="IPR001841">
    <property type="entry name" value="Znf_RING"/>
</dbReference>
<dbReference type="Proteomes" id="UP000320333">
    <property type="component" value="Unassembled WGS sequence"/>
</dbReference>
<evidence type="ECO:0000256" key="3">
    <source>
        <dbReference type="ARBA" id="ARBA00022833"/>
    </source>
</evidence>
<feature type="transmembrane region" description="Helical" evidence="5">
    <location>
        <begin position="177"/>
        <end position="195"/>
    </location>
</feature>
<dbReference type="Gene3D" id="3.30.40.10">
    <property type="entry name" value="Zinc/RING finger domain, C3HC4 (zinc finger)"/>
    <property type="match status" value="1"/>
</dbReference>
<evidence type="ECO:0000259" key="6">
    <source>
        <dbReference type="PROSITE" id="PS50089"/>
    </source>
</evidence>
<evidence type="ECO:0000256" key="2">
    <source>
        <dbReference type="ARBA" id="ARBA00022771"/>
    </source>
</evidence>
<keyword evidence="5" id="KW-1133">Transmembrane helix</keyword>
<keyword evidence="8" id="KW-1185">Reference proteome</keyword>
<protein>
    <recommendedName>
        <fullName evidence="6">RING-type domain-containing protein</fullName>
    </recommendedName>
</protein>
<reference evidence="7 8" key="1">
    <citation type="journal article" date="2019" name="Sci. Rep.">
        <title>Comparative genomics of chytrid fungi reveal insights into the obligate biotrophic and pathogenic lifestyle of Synchytrium endobioticum.</title>
        <authorList>
            <person name="van de Vossenberg B.T.L.H."/>
            <person name="Warris S."/>
            <person name="Nguyen H.D.T."/>
            <person name="van Gent-Pelzer M.P.E."/>
            <person name="Joly D.L."/>
            <person name="van de Geest H.C."/>
            <person name="Bonants P.J.M."/>
            <person name="Smith D.S."/>
            <person name="Levesque C.A."/>
            <person name="van der Lee T.A.J."/>
        </authorList>
    </citation>
    <scope>NUCLEOTIDE SEQUENCE [LARGE SCALE GENOMIC DNA]</scope>
    <source>
        <strain evidence="7 8">CBS 675.73</strain>
    </source>
</reference>
<evidence type="ECO:0000313" key="8">
    <source>
        <dbReference type="Proteomes" id="UP000320333"/>
    </source>
</evidence>
<accession>A0A507FPS5</accession>
<proteinExistence type="predicted"/>
<organism evidence="7 8">
    <name type="scientific">Chytriomyces confervae</name>
    <dbReference type="NCBI Taxonomy" id="246404"/>
    <lineage>
        <taxon>Eukaryota</taxon>
        <taxon>Fungi</taxon>
        <taxon>Fungi incertae sedis</taxon>
        <taxon>Chytridiomycota</taxon>
        <taxon>Chytridiomycota incertae sedis</taxon>
        <taxon>Chytridiomycetes</taxon>
        <taxon>Chytridiales</taxon>
        <taxon>Chytriomycetaceae</taxon>
        <taxon>Chytriomyces</taxon>
    </lineage>
</organism>
<dbReference type="PANTHER" id="PTHR10131:SF94">
    <property type="entry name" value="TNF RECEPTOR-ASSOCIATED FACTOR 4"/>
    <property type="match status" value="1"/>
</dbReference>
<dbReference type="AlphaFoldDB" id="A0A507FPS5"/>
<evidence type="ECO:0000256" key="4">
    <source>
        <dbReference type="PROSITE-ProRule" id="PRU00175"/>
    </source>
</evidence>
<dbReference type="STRING" id="246404.A0A507FPS5"/>
<dbReference type="PANTHER" id="PTHR10131">
    <property type="entry name" value="TNF RECEPTOR ASSOCIATED FACTOR"/>
    <property type="match status" value="1"/>
</dbReference>
<dbReference type="PROSITE" id="PS00518">
    <property type="entry name" value="ZF_RING_1"/>
    <property type="match status" value="1"/>
</dbReference>
<evidence type="ECO:0000256" key="1">
    <source>
        <dbReference type="ARBA" id="ARBA00022723"/>
    </source>
</evidence>
<dbReference type="SUPFAM" id="SSF57850">
    <property type="entry name" value="RING/U-box"/>
    <property type="match status" value="1"/>
</dbReference>
<dbReference type="InterPro" id="IPR017907">
    <property type="entry name" value="Znf_RING_CS"/>
</dbReference>
<dbReference type="EMBL" id="QEAP01000030">
    <property type="protein sequence ID" value="TPX77037.1"/>
    <property type="molecule type" value="Genomic_DNA"/>
</dbReference>
<keyword evidence="5" id="KW-0472">Membrane</keyword>
<feature type="domain" description="RING-type" evidence="6">
    <location>
        <begin position="20"/>
        <end position="61"/>
    </location>
</feature>
<dbReference type="PROSITE" id="PS50089">
    <property type="entry name" value="ZF_RING_2"/>
    <property type="match status" value="1"/>
</dbReference>
<dbReference type="Pfam" id="PF13923">
    <property type="entry name" value="zf-C3HC4_2"/>
    <property type="match status" value="1"/>
</dbReference>
<keyword evidence="1" id="KW-0479">Metal-binding</keyword>
<sequence length="203" mass="21988">MSSETRHWHATEDISANLRCAICTDAFDQPRRLSRCGHYFCRDCIGGWLAVADDAQCPVDRIPVSTASNAVVAPDRLVVALLDEIAIKCDYCGFAGRKAAHACPLFACEHSSCAFLASDRDELMRHANTCSWLCSSSSSSSSAARARKERNEDGQMSYGSTITEDRVTDLMPKMDNVVVGGLLVAAGVIGGLILGRNLNKRDK</sequence>